<sequence>MTHDHNTRNTEQSEQRQCAPGWTDSESCSGSSPAYTNPVDQSIWQHRPENISADQPVLPGLPADLVKLTYSGPTPHSSEIQRLNDIHPGLGTRIMDDAHEDIKSDRAITEQSFAYAIFEAKVRLCTAVLICVAVVALIPVLLLLLDPPESLAGVGALGLVALTPLVNTLINKQSEKKEKIQP</sequence>
<organism evidence="3 4">
    <name type="scientific">Corynebacterium kutscheri</name>
    <dbReference type="NCBI Taxonomy" id="35755"/>
    <lineage>
        <taxon>Bacteria</taxon>
        <taxon>Bacillati</taxon>
        <taxon>Actinomycetota</taxon>
        <taxon>Actinomycetes</taxon>
        <taxon>Mycobacteriales</taxon>
        <taxon>Corynebacteriaceae</taxon>
        <taxon>Corynebacterium</taxon>
    </lineage>
</organism>
<evidence type="ECO:0000256" key="2">
    <source>
        <dbReference type="SAM" id="Phobius"/>
    </source>
</evidence>
<gene>
    <name evidence="3" type="ORF">UL82_10255</name>
</gene>
<dbReference type="EMBL" id="CP011312">
    <property type="protein sequence ID" value="AKE42185.1"/>
    <property type="molecule type" value="Genomic_DNA"/>
</dbReference>
<keyword evidence="2" id="KW-1133">Transmembrane helix</keyword>
<dbReference type="OrthoDB" id="4420440at2"/>
<feature type="region of interest" description="Disordered" evidence="1">
    <location>
        <begin position="1"/>
        <end position="36"/>
    </location>
</feature>
<dbReference type="AlphaFoldDB" id="A0A0F6R206"/>
<dbReference type="RefSeq" id="WP_046440815.1">
    <property type="nucleotide sequence ID" value="NZ_CP011312.1"/>
</dbReference>
<keyword evidence="4" id="KW-1185">Reference proteome</keyword>
<name>A0A0F6R206_9CORY</name>
<evidence type="ECO:0008006" key="5">
    <source>
        <dbReference type="Google" id="ProtNLM"/>
    </source>
</evidence>
<feature type="compositionally biased region" description="Polar residues" evidence="1">
    <location>
        <begin position="24"/>
        <end position="36"/>
    </location>
</feature>
<accession>A0A0F6R206</accession>
<evidence type="ECO:0000313" key="4">
    <source>
        <dbReference type="Proteomes" id="UP000033457"/>
    </source>
</evidence>
<protein>
    <recommendedName>
        <fullName evidence="5">DUF2335 domain-containing protein</fullName>
    </recommendedName>
</protein>
<evidence type="ECO:0000256" key="1">
    <source>
        <dbReference type="SAM" id="MobiDB-lite"/>
    </source>
</evidence>
<reference evidence="3 4" key="1">
    <citation type="journal article" date="2015" name="Genome Announc.">
        <title>Complete Genome Sequence of Corynebacterium kutscheri DSM 20755, a Corynebacterial Type Strain with Remarkably Low G+C Content of Chromosomal DNA.</title>
        <authorList>
            <person name="Ruckert C."/>
            <person name="Albersmeier A."/>
            <person name="Winkler A."/>
            <person name="Tauch A."/>
        </authorList>
    </citation>
    <scope>NUCLEOTIDE SEQUENCE [LARGE SCALE GENOMIC DNA]</scope>
    <source>
        <strain evidence="3 4">DSM 20755</strain>
    </source>
</reference>
<feature type="transmembrane region" description="Helical" evidence="2">
    <location>
        <begin position="151"/>
        <end position="170"/>
    </location>
</feature>
<evidence type="ECO:0000313" key="3">
    <source>
        <dbReference type="EMBL" id="AKE42185.1"/>
    </source>
</evidence>
<feature type="compositionally biased region" description="Basic and acidic residues" evidence="1">
    <location>
        <begin position="1"/>
        <end position="14"/>
    </location>
</feature>
<dbReference type="KEGG" id="cku:UL82_10255"/>
<dbReference type="Proteomes" id="UP000033457">
    <property type="component" value="Chromosome"/>
</dbReference>
<feature type="transmembrane region" description="Helical" evidence="2">
    <location>
        <begin position="124"/>
        <end position="145"/>
    </location>
</feature>
<keyword evidence="2" id="KW-0472">Membrane</keyword>
<dbReference type="HOGENOM" id="CLU_1479706_0_0_11"/>
<proteinExistence type="predicted"/>
<keyword evidence="2" id="KW-0812">Transmembrane</keyword>